<organism evidence="2 3">
    <name type="scientific">Paenibacillus contaminans</name>
    <dbReference type="NCBI Taxonomy" id="450362"/>
    <lineage>
        <taxon>Bacteria</taxon>
        <taxon>Bacillati</taxon>
        <taxon>Bacillota</taxon>
        <taxon>Bacilli</taxon>
        <taxon>Bacillales</taxon>
        <taxon>Paenibacillaceae</taxon>
        <taxon>Paenibacillus</taxon>
    </lineage>
</organism>
<dbReference type="Pfam" id="PF19728">
    <property type="entry name" value="DUF6220"/>
    <property type="match status" value="1"/>
</dbReference>
<keyword evidence="1" id="KW-0472">Membrane</keyword>
<proteinExistence type="predicted"/>
<evidence type="ECO:0000313" key="3">
    <source>
        <dbReference type="Proteomes" id="UP000250369"/>
    </source>
</evidence>
<keyword evidence="3" id="KW-1185">Reference proteome</keyword>
<dbReference type="Proteomes" id="UP000250369">
    <property type="component" value="Unassembled WGS sequence"/>
</dbReference>
<dbReference type="OrthoDB" id="165966at2"/>
<gene>
    <name evidence="2" type="ORF">DQG23_14585</name>
</gene>
<protein>
    <submittedName>
        <fullName evidence="2">Uncharacterized protein</fullName>
    </submittedName>
</protein>
<dbReference type="AlphaFoldDB" id="A0A329MLI7"/>
<feature type="transmembrane region" description="Helical" evidence="1">
    <location>
        <begin position="12"/>
        <end position="31"/>
    </location>
</feature>
<accession>A0A329MLI7</accession>
<dbReference type="InterPro" id="IPR046192">
    <property type="entry name" value="DUF6220"/>
</dbReference>
<dbReference type="EMBL" id="QMFB01000007">
    <property type="protein sequence ID" value="RAV20729.1"/>
    <property type="molecule type" value="Genomic_DNA"/>
</dbReference>
<evidence type="ECO:0000313" key="2">
    <source>
        <dbReference type="EMBL" id="RAV20729.1"/>
    </source>
</evidence>
<sequence length="116" mass="12917">MNFGRIAYRVLAWTFLCCIVIQVFIAGMATFGDPSKWQSHASFVKIFAMAPLVMFLLTFIGGIKGRERLLSLALFLLVVMQFLTIQVFSSVFVIAALHPLIAMLLFWGAIAAARKT</sequence>
<comment type="caution">
    <text evidence="2">The sequence shown here is derived from an EMBL/GenBank/DDBJ whole genome shotgun (WGS) entry which is preliminary data.</text>
</comment>
<keyword evidence="1" id="KW-1133">Transmembrane helix</keyword>
<feature type="transmembrane region" description="Helical" evidence="1">
    <location>
        <begin position="69"/>
        <end position="88"/>
    </location>
</feature>
<reference evidence="2 3" key="1">
    <citation type="journal article" date="2009" name="Int. J. Syst. Evol. Microbiol.">
        <title>Paenibacillus contaminans sp. nov., isolated from a contaminated laboratory plate.</title>
        <authorList>
            <person name="Chou J.H."/>
            <person name="Lee J.H."/>
            <person name="Lin M.C."/>
            <person name="Chang P.S."/>
            <person name="Arun A.B."/>
            <person name="Young C.C."/>
            <person name="Chen W.M."/>
        </authorList>
    </citation>
    <scope>NUCLEOTIDE SEQUENCE [LARGE SCALE GENOMIC DNA]</scope>
    <source>
        <strain evidence="2 3">CKOBP-6</strain>
    </source>
</reference>
<dbReference type="RefSeq" id="WP_113031587.1">
    <property type="nucleotide sequence ID" value="NZ_QMFB01000007.1"/>
</dbReference>
<keyword evidence="1" id="KW-0812">Transmembrane</keyword>
<feature type="transmembrane region" description="Helical" evidence="1">
    <location>
        <begin position="94"/>
        <end position="113"/>
    </location>
</feature>
<feature type="transmembrane region" description="Helical" evidence="1">
    <location>
        <begin position="43"/>
        <end position="62"/>
    </location>
</feature>
<name>A0A329MLI7_9BACL</name>
<evidence type="ECO:0000256" key="1">
    <source>
        <dbReference type="SAM" id="Phobius"/>
    </source>
</evidence>